<dbReference type="GO" id="GO:0046983">
    <property type="term" value="F:protein dimerization activity"/>
    <property type="evidence" value="ECO:0007669"/>
    <property type="project" value="InterPro"/>
</dbReference>
<organism evidence="3 5">
    <name type="scientific">Oryza sativa subsp. japonica</name>
    <name type="common">Rice</name>
    <dbReference type="NCBI Taxonomy" id="39947"/>
    <lineage>
        <taxon>Eukaryota</taxon>
        <taxon>Viridiplantae</taxon>
        <taxon>Streptophyta</taxon>
        <taxon>Embryophyta</taxon>
        <taxon>Tracheophyta</taxon>
        <taxon>Spermatophyta</taxon>
        <taxon>Magnoliopsida</taxon>
        <taxon>Liliopsida</taxon>
        <taxon>Poales</taxon>
        <taxon>Poaceae</taxon>
        <taxon>BOP clade</taxon>
        <taxon>Oryzoideae</taxon>
        <taxon>Oryzeae</taxon>
        <taxon>Oryzinae</taxon>
        <taxon>Oryza</taxon>
        <taxon>Oryza sativa</taxon>
    </lineage>
</organism>
<evidence type="ECO:0000256" key="1">
    <source>
        <dbReference type="SAM" id="MobiDB-lite"/>
    </source>
</evidence>
<dbReference type="InterPro" id="IPR052035">
    <property type="entry name" value="ZnF_BED_domain_contain"/>
</dbReference>
<evidence type="ECO:0000259" key="2">
    <source>
        <dbReference type="Pfam" id="PF05699"/>
    </source>
</evidence>
<name>Q7X704_ORYSJ</name>
<dbReference type="Pfam" id="PF05699">
    <property type="entry name" value="Dimer_Tnp_hAT"/>
    <property type="match status" value="1"/>
</dbReference>
<proteinExistence type="predicted"/>
<dbReference type="SUPFAM" id="SSF53098">
    <property type="entry name" value="Ribonuclease H-like"/>
    <property type="match status" value="1"/>
</dbReference>
<evidence type="ECO:0000313" key="5">
    <source>
        <dbReference type="Proteomes" id="UP000000763"/>
    </source>
</evidence>
<evidence type="ECO:0000313" key="3">
    <source>
        <dbReference type="EMBL" id="CAE04718.1"/>
    </source>
</evidence>
<dbReference type="AlphaFoldDB" id="Q7X704"/>
<feature type="domain" description="HAT C-terminal dimerisation" evidence="2">
    <location>
        <begin position="290"/>
        <end position="347"/>
    </location>
</feature>
<feature type="compositionally biased region" description="Acidic residues" evidence="1">
    <location>
        <begin position="361"/>
        <end position="371"/>
    </location>
</feature>
<dbReference type="EMBL" id="AL731626">
    <property type="protein sequence ID" value="CAE05688.2"/>
    <property type="molecule type" value="Genomic_DNA"/>
</dbReference>
<accession>Q7F950</accession>
<evidence type="ECO:0000313" key="4">
    <source>
        <dbReference type="EMBL" id="CAE05688.2"/>
    </source>
</evidence>
<dbReference type="PANTHER" id="PTHR46481">
    <property type="entry name" value="ZINC FINGER BED DOMAIN-CONTAINING PROTEIN 4"/>
    <property type="match status" value="1"/>
</dbReference>
<feature type="region of interest" description="Disordered" evidence="1">
    <location>
        <begin position="351"/>
        <end position="371"/>
    </location>
</feature>
<dbReference type="PANTHER" id="PTHR46481:SF6">
    <property type="entry name" value="ZINC FINGER BED DOMAIN-CONTAINING PROTEIN RICESLEEPER 2-LIKE"/>
    <property type="match status" value="1"/>
</dbReference>
<dbReference type="InterPro" id="IPR008906">
    <property type="entry name" value="HATC_C_dom"/>
</dbReference>
<accession>Q7X704</accession>
<sequence length="371" mass="42431">MAGASLIATLFDYDHEATRKIIAKMIIVHEYPFRMVEHLWFNILMKYMNAAYQFIGGKTIRKECVDVYNTEKEVLRKALKSVDHDKFIARGSSQFMPQYFHVRCYSHIVNLIVNDGLAPLGPLLVNLRETCKYFKKSPSRMHRFREVCKQIALPIGKGLCFDVPTRWSSTYKMLCACEFYKDAFVQYAYVDAKYQWQPLLADWLVFSKIHPILKALAEVTTVFSGSTYPTANVFYPSIVNVKRALLAASKSTNRDKVLKNMVEAILEKFDKYWKEKNNLMIIATTLDPRFKIRFPVVSRLAKRFLTVPASSVSSETTFSAGGRVLDDYRSSLRPSMVQALICASSWIRGSQDNKTPPMAVAEDDKDDVASN</sequence>
<dbReference type="InterPro" id="IPR012337">
    <property type="entry name" value="RNaseH-like_sf"/>
</dbReference>
<reference evidence="5" key="3">
    <citation type="journal article" date="2008" name="Nucleic Acids Res.">
        <title>The rice annotation project database (RAP-DB): 2008 update.</title>
        <authorList>
            <consortium name="The rice annotation project (RAP)"/>
        </authorList>
    </citation>
    <scope>GENOME REANNOTATION</scope>
    <source>
        <strain evidence="5">cv. Nipponbare</strain>
    </source>
</reference>
<gene>
    <name evidence="3" type="ORF">OSJNBa0043L24.6</name>
    <name evidence="4" type="ORF">OSJNBb0002J11.15</name>
</gene>
<dbReference type="EMBL" id="AL662969">
    <property type="protein sequence ID" value="CAE04718.1"/>
    <property type="molecule type" value="Genomic_DNA"/>
</dbReference>
<dbReference type="Proteomes" id="UP000000763">
    <property type="component" value="Chromosome 4"/>
</dbReference>
<protein>
    <submittedName>
        <fullName evidence="3">OSJNBa0043L24.6 protein</fullName>
    </submittedName>
    <submittedName>
        <fullName evidence="4">OSJNBb0002J11.15 protein</fullName>
    </submittedName>
</protein>
<reference evidence="5" key="2">
    <citation type="journal article" date="2005" name="Nature">
        <title>The map-based sequence of the rice genome.</title>
        <authorList>
            <consortium name="International rice genome sequencing project (IRGSP)"/>
            <person name="Matsumoto T."/>
            <person name="Wu J."/>
            <person name="Kanamori H."/>
            <person name="Katayose Y."/>
            <person name="Fujisawa M."/>
            <person name="Namiki N."/>
            <person name="Mizuno H."/>
            <person name="Yamamoto K."/>
            <person name="Antonio B.A."/>
            <person name="Baba T."/>
            <person name="Sakata K."/>
            <person name="Nagamura Y."/>
            <person name="Aoki H."/>
            <person name="Arikawa K."/>
            <person name="Arita K."/>
            <person name="Bito T."/>
            <person name="Chiden Y."/>
            <person name="Fujitsuka N."/>
            <person name="Fukunaka R."/>
            <person name="Hamada M."/>
            <person name="Harada C."/>
            <person name="Hayashi A."/>
            <person name="Hijishita S."/>
            <person name="Honda M."/>
            <person name="Hosokawa S."/>
            <person name="Ichikawa Y."/>
            <person name="Idonuma A."/>
            <person name="Iijima M."/>
            <person name="Ikeda M."/>
            <person name="Ikeno M."/>
            <person name="Ito K."/>
            <person name="Ito S."/>
            <person name="Ito T."/>
            <person name="Ito Y."/>
            <person name="Ito Y."/>
            <person name="Iwabuchi A."/>
            <person name="Kamiya K."/>
            <person name="Karasawa W."/>
            <person name="Kurita K."/>
            <person name="Katagiri S."/>
            <person name="Kikuta A."/>
            <person name="Kobayashi H."/>
            <person name="Kobayashi N."/>
            <person name="Machita K."/>
            <person name="Maehara T."/>
            <person name="Masukawa M."/>
            <person name="Mizubayashi T."/>
            <person name="Mukai Y."/>
            <person name="Nagasaki H."/>
            <person name="Nagata Y."/>
            <person name="Naito S."/>
            <person name="Nakashima M."/>
            <person name="Nakama Y."/>
            <person name="Nakamichi Y."/>
            <person name="Nakamura M."/>
            <person name="Meguro A."/>
            <person name="Negishi M."/>
            <person name="Ohta I."/>
            <person name="Ohta T."/>
            <person name="Okamoto M."/>
            <person name="Ono N."/>
            <person name="Saji S."/>
            <person name="Sakaguchi M."/>
            <person name="Sakai K."/>
            <person name="Shibata M."/>
            <person name="Shimokawa T."/>
            <person name="Song J."/>
            <person name="Takazaki Y."/>
            <person name="Terasawa K."/>
            <person name="Tsugane M."/>
            <person name="Tsuji K."/>
            <person name="Ueda S."/>
            <person name="Waki K."/>
            <person name="Yamagata H."/>
            <person name="Yamamoto M."/>
            <person name="Yamamoto S."/>
            <person name="Yamane H."/>
            <person name="Yoshiki S."/>
            <person name="Yoshihara R."/>
            <person name="Yukawa K."/>
            <person name="Zhong H."/>
            <person name="Yano M."/>
            <person name="Yuan Q."/>
            <person name="Ouyang S."/>
            <person name="Liu J."/>
            <person name="Jones K.M."/>
            <person name="Gansberger K."/>
            <person name="Moffat K."/>
            <person name="Hill J."/>
            <person name="Bera J."/>
            <person name="Fadrosh D."/>
            <person name="Jin S."/>
            <person name="Johri S."/>
            <person name="Kim M."/>
            <person name="Overton L."/>
            <person name="Reardon M."/>
            <person name="Tsitrin T."/>
            <person name="Vuong H."/>
            <person name="Weaver B."/>
            <person name="Ciecko A."/>
            <person name="Tallon L."/>
            <person name="Jackson J."/>
            <person name="Pai G."/>
            <person name="Aken S.V."/>
            <person name="Utterback T."/>
            <person name="Reidmuller S."/>
            <person name="Feldblyum T."/>
            <person name="Hsiao J."/>
            <person name="Zismann V."/>
            <person name="Iobst S."/>
            <person name="de Vazeille A.R."/>
            <person name="Buell C.R."/>
            <person name="Ying K."/>
            <person name="Li Y."/>
            <person name="Lu T."/>
            <person name="Huang Y."/>
            <person name="Zhao Q."/>
            <person name="Feng Q."/>
            <person name="Zhang L."/>
            <person name="Zhu J."/>
            <person name="Weng Q."/>
            <person name="Mu J."/>
            <person name="Lu Y."/>
            <person name="Fan D."/>
            <person name="Liu Y."/>
            <person name="Guan J."/>
            <person name="Zhang Y."/>
            <person name="Yu S."/>
            <person name="Liu X."/>
            <person name="Zhang Y."/>
            <person name="Hong G."/>
            <person name="Han B."/>
            <person name="Choisne N."/>
            <person name="Demange N."/>
            <person name="Orjeda G."/>
            <person name="Samain S."/>
            <person name="Cattolico L."/>
            <person name="Pelletier E."/>
            <person name="Couloux A."/>
            <person name="Segurens B."/>
            <person name="Wincker P."/>
            <person name="D'Hont A."/>
            <person name="Scarpelli C."/>
            <person name="Weissenbach J."/>
            <person name="Salanoubat M."/>
            <person name="Quetier F."/>
            <person name="Yu Y."/>
            <person name="Kim H.R."/>
            <person name="Rambo T."/>
            <person name="Currie J."/>
            <person name="Collura K."/>
            <person name="Luo M."/>
            <person name="Yang T."/>
            <person name="Ammiraju J.S.S."/>
            <person name="Engler F."/>
            <person name="Soderlund C."/>
            <person name="Wing R.A."/>
            <person name="Palmer L.E."/>
            <person name="de la Bastide M."/>
            <person name="Spiegel L."/>
            <person name="Nascimento L."/>
            <person name="Zutavern T."/>
            <person name="O'Shaughnessy A."/>
            <person name="Dike S."/>
            <person name="Dedhia N."/>
            <person name="Preston R."/>
            <person name="Balija V."/>
            <person name="McCombie W.R."/>
            <person name="Chow T."/>
            <person name="Chen H."/>
            <person name="Chung M."/>
            <person name="Chen C."/>
            <person name="Shaw J."/>
            <person name="Wu H."/>
            <person name="Hsiao K."/>
            <person name="Chao Y."/>
            <person name="Chu M."/>
            <person name="Cheng C."/>
            <person name="Hour A."/>
            <person name="Lee P."/>
            <person name="Lin S."/>
            <person name="Lin Y."/>
            <person name="Liou J."/>
            <person name="Liu S."/>
            <person name="Hsing Y."/>
            <person name="Raghuvanshi S."/>
            <person name="Mohanty A."/>
            <person name="Bharti A.K."/>
            <person name="Gaur A."/>
            <person name="Gupta V."/>
            <person name="Kumar D."/>
            <person name="Ravi V."/>
            <person name="Vij S."/>
            <person name="Kapur A."/>
            <person name="Khurana P."/>
            <person name="Khurana P."/>
            <person name="Khurana J.P."/>
            <person name="Tyagi A.K."/>
            <person name="Gaikwad K."/>
            <person name="Singh A."/>
            <person name="Dalal V."/>
            <person name="Srivastava S."/>
            <person name="Dixit A."/>
            <person name="Pal A.K."/>
            <person name="Ghazi I.A."/>
            <person name="Yadav M."/>
            <person name="Pandit A."/>
            <person name="Bhargava A."/>
            <person name="Sureshbabu K."/>
            <person name="Batra K."/>
            <person name="Sharma T.R."/>
            <person name="Mohapatra T."/>
            <person name="Singh N.K."/>
            <person name="Messing J."/>
            <person name="Nelson A.B."/>
            <person name="Fuks G."/>
            <person name="Kavchok S."/>
            <person name="Keizer G."/>
            <person name="Linton E."/>
            <person name="Llaca V."/>
            <person name="Song R."/>
            <person name="Tanyolac B."/>
            <person name="Young S."/>
            <person name="Ho-Il K."/>
            <person name="Hahn J.H."/>
            <person name="Sangsakoo G."/>
            <person name="Vanavichit A."/>
            <person name="de Mattos Luiz.A.T."/>
            <person name="Zimmer P.D."/>
            <person name="Malone G."/>
            <person name="Dellagostin O."/>
            <person name="de Oliveira A.C."/>
            <person name="Bevan M."/>
            <person name="Bancroft I."/>
            <person name="Minx P."/>
            <person name="Cordum H."/>
            <person name="Wilson R."/>
            <person name="Cheng Z."/>
            <person name="Jin W."/>
            <person name="Jiang J."/>
            <person name="Leong S.A."/>
            <person name="Iwama H."/>
            <person name="Gojobori T."/>
            <person name="Itoh T."/>
            <person name="Niimura Y."/>
            <person name="Fujii Y."/>
            <person name="Habara T."/>
            <person name="Sakai H."/>
            <person name="Sato Y."/>
            <person name="Wilson G."/>
            <person name="Kumar K."/>
            <person name="McCouch S."/>
            <person name="Juretic N."/>
            <person name="Hoen D."/>
            <person name="Wright S."/>
            <person name="Bruskiewich R."/>
            <person name="Bureau T."/>
            <person name="Miyao A."/>
            <person name="Hirochika H."/>
            <person name="Nishikawa T."/>
            <person name="Kadowaki K."/>
            <person name="Sugiura M."/>
            <person name="Burr B."/>
            <person name="Sasaki T."/>
        </authorList>
    </citation>
    <scope>NUCLEOTIDE SEQUENCE [LARGE SCALE GENOMIC DNA]</scope>
    <source>
        <strain evidence="5">cv. Nipponbare</strain>
    </source>
</reference>
<dbReference type="GO" id="GO:0003677">
    <property type="term" value="F:DNA binding"/>
    <property type="evidence" value="ECO:0007669"/>
    <property type="project" value="UniProtKB-KW"/>
</dbReference>
<reference evidence="3" key="1">
    <citation type="journal article" date="2002" name="Nature">
        <title>Sequence and analysis of rice chromosome 4.</title>
        <authorList>
            <person name="Feng Q."/>
            <person name="Zhang Y."/>
            <person name="Hao P."/>
            <person name="Wang S."/>
            <person name="Fu G."/>
            <person name="Huang Y."/>
            <person name="Li Y."/>
            <person name="Zhu J."/>
            <person name="Liu Y."/>
            <person name="Hu X."/>
            <person name="Jia P."/>
            <person name="Zhang Y."/>
            <person name="Zhao Q."/>
            <person name="Ying K."/>
            <person name="Yu S."/>
            <person name="Tang Y."/>
            <person name="Weng Q."/>
            <person name="Zhang L."/>
            <person name="Lu Y."/>
            <person name="Mu J."/>
            <person name="Lu Y."/>
            <person name="Zhang L.S."/>
            <person name="Yu Z."/>
            <person name="Fan D."/>
            <person name="Liu X."/>
            <person name="Lu T."/>
            <person name="Li C."/>
            <person name="Wu Y."/>
            <person name="Sun T."/>
            <person name="Lei H."/>
            <person name="Li T."/>
            <person name="Hu H."/>
            <person name="Guan J."/>
            <person name="Wu M."/>
            <person name="Zhang R."/>
            <person name="Zhou B."/>
            <person name="Chen Z."/>
            <person name="Chen L."/>
            <person name="Jin Z."/>
            <person name="Wang R."/>
            <person name="Yin H."/>
            <person name="Cai Z."/>
            <person name="Ren S."/>
            <person name="Lv G."/>
            <person name="Gu W."/>
            <person name="Zhu G."/>
            <person name="Tu Y."/>
            <person name="Jia J."/>
            <person name="Zhang Y."/>
            <person name="Chen J."/>
            <person name="Kang H."/>
            <person name="Chen X."/>
            <person name="Shao C."/>
            <person name="Sun Y."/>
            <person name="Hu Q."/>
            <person name="Zhang X."/>
            <person name="Zhang W."/>
            <person name="Wang L."/>
            <person name="Ding C."/>
            <person name="Sheng H."/>
            <person name="Gu J."/>
            <person name="Chen S."/>
            <person name="Ni L."/>
            <person name="Zhu F."/>
            <person name="Chen W."/>
            <person name="Lan L."/>
            <person name="Lai Y."/>
            <person name="Cheng Z."/>
            <person name="Gu M."/>
            <person name="Jiang J."/>
            <person name="Li J."/>
            <person name="Hong G."/>
            <person name="Xue Y."/>
            <person name="Han B."/>
        </authorList>
    </citation>
    <scope>NUCLEOTIDE SEQUENCE</scope>
</reference>